<gene>
    <name evidence="1" type="ORF">OLEA9_A069603</name>
</gene>
<evidence type="ECO:0000313" key="2">
    <source>
        <dbReference type="Proteomes" id="UP000594638"/>
    </source>
</evidence>
<protein>
    <submittedName>
        <fullName evidence="1">Uncharacterized protein</fullName>
    </submittedName>
</protein>
<name>A0A8S0THK6_OLEEU</name>
<dbReference type="Gramene" id="OE9A069603T1">
    <property type="protein sequence ID" value="OE9A069603C1"/>
    <property type="gene ID" value="OE9A069603"/>
</dbReference>
<accession>A0A8S0THK6</accession>
<dbReference type="EMBL" id="CACTIH010005886">
    <property type="protein sequence ID" value="CAA3002862.1"/>
    <property type="molecule type" value="Genomic_DNA"/>
</dbReference>
<dbReference type="Proteomes" id="UP000594638">
    <property type="component" value="Unassembled WGS sequence"/>
</dbReference>
<proteinExistence type="predicted"/>
<comment type="caution">
    <text evidence="1">The sequence shown here is derived from an EMBL/GenBank/DDBJ whole genome shotgun (WGS) entry which is preliminary data.</text>
</comment>
<dbReference type="AlphaFoldDB" id="A0A8S0THK6"/>
<keyword evidence="2" id="KW-1185">Reference proteome</keyword>
<reference evidence="1 2" key="1">
    <citation type="submission" date="2019-12" db="EMBL/GenBank/DDBJ databases">
        <authorList>
            <person name="Alioto T."/>
            <person name="Alioto T."/>
            <person name="Gomez Garrido J."/>
        </authorList>
    </citation>
    <scope>NUCLEOTIDE SEQUENCE [LARGE SCALE GENOMIC DNA]</scope>
</reference>
<organism evidence="1 2">
    <name type="scientific">Olea europaea subsp. europaea</name>
    <dbReference type="NCBI Taxonomy" id="158383"/>
    <lineage>
        <taxon>Eukaryota</taxon>
        <taxon>Viridiplantae</taxon>
        <taxon>Streptophyta</taxon>
        <taxon>Embryophyta</taxon>
        <taxon>Tracheophyta</taxon>
        <taxon>Spermatophyta</taxon>
        <taxon>Magnoliopsida</taxon>
        <taxon>eudicotyledons</taxon>
        <taxon>Gunneridae</taxon>
        <taxon>Pentapetalae</taxon>
        <taxon>asterids</taxon>
        <taxon>lamiids</taxon>
        <taxon>Lamiales</taxon>
        <taxon>Oleaceae</taxon>
        <taxon>Oleeae</taxon>
        <taxon>Olea</taxon>
    </lineage>
</organism>
<evidence type="ECO:0000313" key="1">
    <source>
        <dbReference type="EMBL" id="CAA3002862.1"/>
    </source>
</evidence>
<sequence length="378" mass="41955">MATEGKQPNFQAFFDNSWALCASLVRDVSWTWHFYAVSRTWCAGNVQDATGRQPDFHDILGNVQDASGPWKGCSLVSRPCSGRILTAVGTNPNFQAFVGSLWARCAGHVRDAARFLGICKLFVGTMCRPYPGHVLVAVGTQPNFQAMFSVFRQCSGLFEAAVGLQLDFQVLLGEQFLGHGVQAMSWMRQGGSQNFRQFLGHNVQAMTRTRPAHDRDATYFLGNSGKFLGTVYRARSGRVLAVLLEHGVHIVSGMRLGHGRDAAWFPGIFRQFLGHGVWAMSRPRPGRVLATVGMQPNFQAFVGSLWAQCVGHVWDASRSWLGHRLIFRHFFAIFGTMCAGHVWDASWPRQGQSLFSCNSGQFHGHGVQAMSRMRQGRI</sequence>